<gene>
    <name evidence="1" type="ORF">WM43_15080</name>
</gene>
<dbReference type="GO" id="GO:0015074">
    <property type="term" value="P:DNA integration"/>
    <property type="evidence" value="ECO:0007669"/>
    <property type="project" value="InterPro"/>
</dbReference>
<dbReference type="Gene3D" id="1.10.443.10">
    <property type="entry name" value="Intergrase catalytic core"/>
    <property type="match status" value="1"/>
</dbReference>
<dbReference type="AlphaFoldDB" id="A0A165S764"/>
<protein>
    <submittedName>
        <fullName evidence="1">Integrase</fullName>
    </submittedName>
</protein>
<name>A0A165S764_AERVE</name>
<dbReference type="GO" id="GO:0006310">
    <property type="term" value="P:DNA recombination"/>
    <property type="evidence" value="ECO:0007669"/>
    <property type="project" value="InterPro"/>
</dbReference>
<dbReference type="InterPro" id="IPR011010">
    <property type="entry name" value="DNA_brk_join_enz"/>
</dbReference>
<accession>A0A165S764</accession>
<evidence type="ECO:0000313" key="1">
    <source>
        <dbReference type="EMBL" id="ANB53887.1"/>
    </source>
</evidence>
<dbReference type="InterPro" id="IPR013762">
    <property type="entry name" value="Integrase-like_cat_sf"/>
</dbReference>
<organism evidence="1 2">
    <name type="scientific">Aeromonas veronii</name>
    <dbReference type="NCBI Taxonomy" id="654"/>
    <lineage>
        <taxon>Bacteria</taxon>
        <taxon>Pseudomonadati</taxon>
        <taxon>Pseudomonadota</taxon>
        <taxon>Gammaproteobacteria</taxon>
        <taxon>Aeromonadales</taxon>
        <taxon>Aeromonadaceae</taxon>
        <taxon>Aeromonas</taxon>
    </lineage>
</organism>
<dbReference type="SUPFAM" id="SSF56349">
    <property type="entry name" value="DNA breaking-rejoining enzymes"/>
    <property type="match status" value="1"/>
</dbReference>
<dbReference type="EMBL" id="CP014774">
    <property type="protein sequence ID" value="ANB53887.1"/>
    <property type="molecule type" value="Genomic_DNA"/>
</dbReference>
<dbReference type="GeneID" id="69410196"/>
<reference evidence="1 2" key="1">
    <citation type="journal article" date="2016" name="J. Clin. Microbiol.">
        <title>Detection and Whole-Genome Sequencing of Carbapenemase-Producing Aeromonas hydrophila Isolates from Routine Perirectal Surveillance Culture.</title>
        <authorList>
            <person name="Hughes H.Y."/>
            <person name="Conlan S.P."/>
            <person name="Lau A.F."/>
            <person name="Dekker J.P."/>
            <person name="Michelin A.V."/>
            <person name="Youn J.H."/>
            <person name="Henderson D.K."/>
            <person name="Frank K.M."/>
            <person name="Segre J.A."/>
            <person name="Palmore T.N."/>
        </authorList>
    </citation>
    <scope>NUCLEOTIDE SEQUENCE [LARGE SCALE GENOMIC DNA]</scope>
    <source>
        <strain evidence="1 2">AVNIH1</strain>
    </source>
</reference>
<proteinExistence type="predicted"/>
<sequence length="625" mass="70815">MDSNIFHFKPAIELNSEANLEKFIQSSKNKLTVFGEDCWDHNLWHTFHNTRRVVARFSTNLEPSTSYSFSPLGAPFIDFAKAYIRYIYALKPITNLHRHFEAIRILEEALIQSKHKADILMLDGLVLERLGDIFNRRISNLAGRNKAGYQMELLLNFCRDNFITPSLPGWSNPYQKVKDLIIQLDENGKEHRKNKLPSEEDMMLFAKLFHDAPSLGIEAEYFTSVIALLMQAPSRCSELFSLPIDCTVWEENRSGELKLGIRWVPAKNGNEGIKWVPTVMQDVALEAIERLKKISMPAREAAMYAETHPDNNGSMAYISKLVNWPFVDNAKKVKASEALLLYRDRELHAEHDVIQHSFVLPTVNIINARISRSEARKGGLLWKKHNILREDGSQPDITSHQARHWLSTKAERGGMDELTLANWAGRARVADNASYDHRTEEEKSNAIAVITIPENANTLDKIKCNLPISFEEIGKNLTGAAIVTELGVCEHDFAMIPCQRNGDCETCKELVCIKGFRSSLELLKVREVQVAAQLEKAQQSHKMGAFGADRWVSSHGWRLAHIRTKIRLLEDENVLDGTPIRIPDVYDPSPAKVVLLEKGLNIEVQSPDSIDSKAFNIMGDLLCLK</sequence>
<evidence type="ECO:0000313" key="2">
    <source>
        <dbReference type="Proteomes" id="UP000076809"/>
    </source>
</evidence>
<dbReference type="Proteomes" id="UP000076809">
    <property type="component" value="Chromosome"/>
</dbReference>
<dbReference type="GO" id="GO:0003677">
    <property type="term" value="F:DNA binding"/>
    <property type="evidence" value="ECO:0007669"/>
    <property type="project" value="InterPro"/>
</dbReference>
<dbReference type="RefSeq" id="WP_034524358.1">
    <property type="nucleotide sequence ID" value="NZ_AP022281.1"/>
</dbReference>